<dbReference type="InterPro" id="IPR050275">
    <property type="entry name" value="PGM_Phosphatase"/>
</dbReference>
<reference evidence="3" key="1">
    <citation type="journal article" date="2021" name="PeerJ">
        <title>Extensive microbial diversity within the chicken gut microbiome revealed by metagenomics and culture.</title>
        <authorList>
            <person name="Gilroy R."/>
            <person name="Ravi A."/>
            <person name="Getino M."/>
            <person name="Pursley I."/>
            <person name="Horton D.L."/>
            <person name="Alikhan N.F."/>
            <person name="Baker D."/>
            <person name="Gharbi K."/>
            <person name="Hall N."/>
            <person name="Watson M."/>
            <person name="Adriaenssens E.M."/>
            <person name="Foster-Nyarko E."/>
            <person name="Jarju S."/>
            <person name="Secka A."/>
            <person name="Antonio M."/>
            <person name="Oren A."/>
            <person name="Chaudhuri R.R."/>
            <person name="La Ragione R."/>
            <person name="Hildebrand F."/>
            <person name="Pallen M.J."/>
        </authorList>
    </citation>
    <scope>NUCLEOTIDE SEQUENCE</scope>
    <source>
        <strain evidence="3">CHK179-5677</strain>
    </source>
</reference>
<dbReference type="AlphaFoldDB" id="A0A921MJT8"/>
<dbReference type="SUPFAM" id="SSF55729">
    <property type="entry name" value="Acyl-CoA N-acyltransferases (Nat)"/>
    <property type="match status" value="1"/>
</dbReference>
<dbReference type="GO" id="GO:0016791">
    <property type="term" value="F:phosphatase activity"/>
    <property type="evidence" value="ECO:0007669"/>
    <property type="project" value="TreeGrafter"/>
</dbReference>
<dbReference type="PROSITE" id="PS51186">
    <property type="entry name" value="GNAT"/>
    <property type="match status" value="1"/>
</dbReference>
<dbReference type="Gene3D" id="3.40.50.1240">
    <property type="entry name" value="Phosphoglycerate mutase-like"/>
    <property type="match status" value="1"/>
</dbReference>
<dbReference type="EMBL" id="DYUC01000020">
    <property type="protein sequence ID" value="HJG85878.1"/>
    <property type="molecule type" value="Genomic_DNA"/>
</dbReference>
<dbReference type="Pfam" id="PF00300">
    <property type="entry name" value="His_Phos_1"/>
    <property type="match status" value="1"/>
</dbReference>
<dbReference type="Pfam" id="PF00583">
    <property type="entry name" value="Acetyltransf_1"/>
    <property type="match status" value="1"/>
</dbReference>
<name>A0A921MJT8_9FIRM</name>
<reference evidence="3" key="2">
    <citation type="submission" date="2021-09" db="EMBL/GenBank/DDBJ databases">
        <authorList>
            <person name="Gilroy R."/>
        </authorList>
    </citation>
    <scope>NUCLEOTIDE SEQUENCE</scope>
    <source>
        <strain evidence="3">CHK179-5677</strain>
    </source>
</reference>
<dbReference type="SMART" id="SM00855">
    <property type="entry name" value="PGAM"/>
    <property type="match status" value="1"/>
</dbReference>
<dbReference type="RefSeq" id="WP_295369552.1">
    <property type="nucleotide sequence ID" value="NZ_DYUC01000020.1"/>
</dbReference>
<evidence type="ECO:0000313" key="4">
    <source>
        <dbReference type="Proteomes" id="UP000760668"/>
    </source>
</evidence>
<dbReference type="CDD" id="cd07067">
    <property type="entry name" value="HP_PGM_like"/>
    <property type="match status" value="1"/>
</dbReference>
<feature type="binding site" evidence="1">
    <location>
        <position position="58"/>
    </location>
    <ligand>
        <name>substrate</name>
    </ligand>
</feature>
<accession>A0A921MJT8</accession>
<comment type="caution">
    <text evidence="3">The sequence shown here is derived from an EMBL/GenBank/DDBJ whole genome shotgun (WGS) entry which is preliminary data.</text>
</comment>
<dbReference type="InterPro" id="IPR016181">
    <property type="entry name" value="Acyl_CoA_acyltransferase"/>
</dbReference>
<dbReference type="InterPro" id="IPR013078">
    <property type="entry name" value="His_Pase_superF_clade-1"/>
</dbReference>
<dbReference type="PANTHER" id="PTHR48100:SF1">
    <property type="entry name" value="HISTIDINE PHOSPHATASE FAMILY PROTEIN-RELATED"/>
    <property type="match status" value="1"/>
</dbReference>
<gene>
    <name evidence="3" type="ORF">K8V01_02440</name>
</gene>
<sequence>MTRIYIVRHAEAEGNLYRRAHGWYNSLITQRGYRQIAALAGRFAQIHIDAAYSSDLFRTMTTARAVYETHGLELHTLPALREINLGDWEDMPWGGILRRDGVRMKQFNTASPDFQAPGGESFAQAGERVYGAVMDIARAHPGQTVAVFSHGTVIRQLQGIIRGMDPREIRTLGHADNTAVTCVEVEDGRARIVFENDNSHLPEEISTLAHQTWWRHRDGNAAEPNLWFAPLDMERDSEIYYQARKEAWVDIHGSLTHFDGDGFVREALEQCRRDSRAVTAAYMGDEMAGIIQLATERDREQGVGYIPFFYMLPNRRRQGLGVQLLGEAVSVYRPMGRDRLRLRCAPDNHVAQRFYKRYGFRKIGQAQGTRVPLDLMEKYIGYEPQEL</sequence>
<evidence type="ECO:0000313" key="3">
    <source>
        <dbReference type="EMBL" id="HJG85878.1"/>
    </source>
</evidence>
<organism evidence="3 4">
    <name type="scientific">Pseudoflavonifractor capillosus</name>
    <dbReference type="NCBI Taxonomy" id="106588"/>
    <lineage>
        <taxon>Bacteria</taxon>
        <taxon>Bacillati</taxon>
        <taxon>Bacillota</taxon>
        <taxon>Clostridia</taxon>
        <taxon>Eubacteriales</taxon>
        <taxon>Oscillospiraceae</taxon>
        <taxon>Pseudoflavonifractor</taxon>
    </lineage>
</organism>
<proteinExistence type="predicted"/>
<feature type="domain" description="N-acetyltransferase" evidence="2">
    <location>
        <begin position="231"/>
        <end position="381"/>
    </location>
</feature>
<protein>
    <submittedName>
        <fullName evidence="3">Bifunctional histidine phosphatase family protein/GNAT family N-acetyltransferase</fullName>
    </submittedName>
</protein>
<dbReference type="CDD" id="cd04301">
    <property type="entry name" value="NAT_SF"/>
    <property type="match status" value="1"/>
</dbReference>
<dbReference type="GO" id="GO:0016747">
    <property type="term" value="F:acyltransferase activity, transferring groups other than amino-acyl groups"/>
    <property type="evidence" value="ECO:0007669"/>
    <property type="project" value="InterPro"/>
</dbReference>
<dbReference type="GO" id="GO:0005737">
    <property type="term" value="C:cytoplasm"/>
    <property type="evidence" value="ECO:0007669"/>
    <property type="project" value="TreeGrafter"/>
</dbReference>
<dbReference type="SUPFAM" id="SSF53254">
    <property type="entry name" value="Phosphoglycerate mutase-like"/>
    <property type="match status" value="1"/>
</dbReference>
<feature type="binding site" evidence="1">
    <location>
        <begin position="8"/>
        <end position="15"/>
    </location>
    <ligand>
        <name>substrate</name>
    </ligand>
</feature>
<dbReference type="InterPro" id="IPR000182">
    <property type="entry name" value="GNAT_dom"/>
</dbReference>
<dbReference type="PANTHER" id="PTHR48100">
    <property type="entry name" value="BROAD-SPECIFICITY PHOSPHATASE YOR283W-RELATED"/>
    <property type="match status" value="1"/>
</dbReference>
<dbReference type="Gene3D" id="3.40.630.30">
    <property type="match status" value="1"/>
</dbReference>
<dbReference type="InterPro" id="IPR029033">
    <property type="entry name" value="His_PPase_superfam"/>
</dbReference>
<dbReference type="Proteomes" id="UP000760668">
    <property type="component" value="Unassembled WGS sequence"/>
</dbReference>
<evidence type="ECO:0000256" key="1">
    <source>
        <dbReference type="PIRSR" id="PIRSR613078-2"/>
    </source>
</evidence>
<evidence type="ECO:0000259" key="2">
    <source>
        <dbReference type="PROSITE" id="PS51186"/>
    </source>
</evidence>